<dbReference type="EC" id="3.4.21.89" evidence="3"/>
<dbReference type="PANTHER" id="PTHR43390">
    <property type="entry name" value="SIGNAL PEPTIDASE I"/>
    <property type="match status" value="1"/>
</dbReference>
<dbReference type="InterPro" id="IPR000223">
    <property type="entry name" value="Pept_S26A_signal_pept_1"/>
</dbReference>
<dbReference type="PRINTS" id="PR00727">
    <property type="entry name" value="LEADERPTASE"/>
</dbReference>
<feature type="signal peptide" evidence="4">
    <location>
        <begin position="1"/>
        <end position="26"/>
    </location>
</feature>
<dbReference type="RefSeq" id="WP_055190185.1">
    <property type="nucleotide sequence ID" value="NZ_LKBA01000006.1"/>
</dbReference>
<evidence type="ECO:0000259" key="5">
    <source>
        <dbReference type="Pfam" id="PF10502"/>
    </source>
</evidence>
<dbReference type="PROSITE" id="PS51257">
    <property type="entry name" value="PROKAR_LIPOPROTEIN"/>
    <property type="match status" value="1"/>
</dbReference>
<keyword evidence="4" id="KW-0732">Signal</keyword>
<dbReference type="SUPFAM" id="SSF51306">
    <property type="entry name" value="LexA/Signal peptidase"/>
    <property type="match status" value="1"/>
</dbReference>
<sequence>MRRTLFSHAATILLFAIALTPNGVIAGSCICFSCAVNPKLENFRASSAAMAPTMMTGDCAVMRHIDPQIDQVQRGDIIGFTHPVQPATLVFRVMGIAGDRIQLKDGGVVLNGHPLPQVMLNEDISTVPTTPPFPRCAERPAIPGKSCTRFRLRETLPSGKSYEIWNVGTSRFDTTLEFIVPPEHVFVLGDHRDNAADSRVPQAAAGLGMIPVENILGIFE</sequence>
<evidence type="ECO:0000313" key="7">
    <source>
        <dbReference type="Proteomes" id="UP000050471"/>
    </source>
</evidence>
<dbReference type="CDD" id="cd06530">
    <property type="entry name" value="S26_SPase_I"/>
    <property type="match status" value="1"/>
</dbReference>
<dbReference type="GO" id="GO:0009003">
    <property type="term" value="F:signal peptidase activity"/>
    <property type="evidence" value="ECO:0007669"/>
    <property type="project" value="UniProtKB-EC"/>
</dbReference>
<reference evidence="6 7" key="1">
    <citation type="submission" date="2015-09" db="EMBL/GenBank/DDBJ databases">
        <title>Draft genome sequence of Aliiroseovarius crassostreae CV919-312TSm, the causative agent of Roseovarius Oyster Disease (formerly Juvenile Oyster Disease).</title>
        <authorList>
            <person name="Kessner L."/>
            <person name="Spinard E."/>
            <person name="Nelson D."/>
        </authorList>
    </citation>
    <scope>NUCLEOTIDE SEQUENCE [LARGE SCALE GENOMIC DNA]</scope>
    <source>
        <strain evidence="6 7">CV919-312</strain>
    </source>
</reference>
<dbReference type="GO" id="GO:0004252">
    <property type="term" value="F:serine-type endopeptidase activity"/>
    <property type="evidence" value="ECO:0007669"/>
    <property type="project" value="InterPro"/>
</dbReference>
<dbReference type="InterPro" id="IPR036286">
    <property type="entry name" value="LexA/Signal_pep-like_sf"/>
</dbReference>
<dbReference type="GO" id="GO:0016020">
    <property type="term" value="C:membrane"/>
    <property type="evidence" value="ECO:0007669"/>
    <property type="project" value="UniProtKB-SubCell"/>
</dbReference>
<proteinExistence type="inferred from homology"/>
<dbReference type="STRING" id="154981.AKJ29_13515"/>
<comment type="caution">
    <text evidence="6">The sequence shown here is derived from an EMBL/GenBank/DDBJ whole genome shotgun (WGS) entry which is preliminary data.</text>
</comment>
<dbReference type="Pfam" id="PF10502">
    <property type="entry name" value="Peptidase_S26"/>
    <property type="match status" value="1"/>
</dbReference>
<organism evidence="6 7">
    <name type="scientific">Aliiroseovarius crassostreae</name>
    <dbReference type="NCBI Taxonomy" id="154981"/>
    <lineage>
        <taxon>Bacteria</taxon>
        <taxon>Pseudomonadati</taxon>
        <taxon>Pseudomonadota</taxon>
        <taxon>Alphaproteobacteria</taxon>
        <taxon>Rhodobacterales</taxon>
        <taxon>Paracoccaceae</taxon>
        <taxon>Aliiroseovarius</taxon>
    </lineage>
</organism>
<feature type="chain" id="PRO_5006141213" description="Signal peptidase I" evidence="4">
    <location>
        <begin position="27"/>
        <end position="220"/>
    </location>
</feature>
<comment type="catalytic activity">
    <reaction evidence="3">
        <text>Cleavage of hydrophobic, N-terminal signal or leader sequences from secreted and periplasmic proteins.</text>
        <dbReference type="EC" id="3.4.21.89"/>
    </reaction>
</comment>
<evidence type="ECO:0000256" key="4">
    <source>
        <dbReference type="SAM" id="SignalP"/>
    </source>
</evidence>
<dbReference type="Proteomes" id="UP000050471">
    <property type="component" value="Unassembled WGS sequence"/>
</dbReference>
<evidence type="ECO:0000313" key="6">
    <source>
        <dbReference type="EMBL" id="KPN63642.1"/>
    </source>
</evidence>
<feature type="domain" description="Peptidase S26" evidence="5">
    <location>
        <begin position="39"/>
        <end position="217"/>
    </location>
</feature>
<dbReference type="Gene3D" id="2.10.109.10">
    <property type="entry name" value="Umud Fragment, subunit A"/>
    <property type="match status" value="1"/>
</dbReference>
<protein>
    <recommendedName>
        <fullName evidence="2 3">Signal peptidase I</fullName>
        <ecNumber evidence="3">3.4.21.89</ecNumber>
    </recommendedName>
</protein>
<dbReference type="AlphaFoldDB" id="A0A0P7KNB1"/>
<evidence type="ECO:0000256" key="2">
    <source>
        <dbReference type="ARBA" id="ARBA00019232"/>
    </source>
</evidence>
<comment type="similarity">
    <text evidence="1 3">Belongs to the peptidase S26 family.</text>
</comment>
<dbReference type="PANTHER" id="PTHR43390:SF1">
    <property type="entry name" value="CHLOROPLAST PROCESSING PEPTIDASE"/>
    <property type="match status" value="1"/>
</dbReference>
<keyword evidence="3" id="KW-0645">Protease</keyword>
<keyword evidence="3" id="KW-0378">Hydrolase</keyword>
<dbReference type="InterPro" id="IPR019533">
    <property type="entry name" value="Peptidase_S26"/>
</dbReference>
<keyword evidence="7" id="KW-1185">Reference proteome</keyword>
<gene>
    <name evidence="6" type="ORF">AKJ29_13515</name>
</gene>
<dbReference type="OrthoDB" id="9815782at2"/>
<name>A0A0P7KNB1_9RHOB</name>
<dbReference type="GO" id="GO:0006465">
    <property type="term" value="P:signal peptide processing"/>
    <property type="evidence" value="ECO:0007669"/>
    <property type="project" value="InterPro"/>
</dbReference>
<evidence type="ECO:0000256" key="3">
    <source>
        <dbReference type="RuleBase" id="RU362042"/>
    </source>
</evidence>
<evidence type="ECO:0000256" key="1">
    <source>
        <dbReference type="ARBA" id="ARBA00009370"/>
    </source>
</evidence>
<dbReference type="NCBIfam" id="TIGR02227">
    <property type="entry name" value="sigpep_I_bact"/>
    <property type="match status" value="1"/>
</dbReference>
<accession>A0A0P7KNB1</accession>
<dbReference type="EMBL" id="LKBA01000006">
    <property type="protein sequence ID" value="KPN63642.1"/>
    <property type="molecule type" value="Genomic_DNA"/>
</dbReference>
<comment type="subcellular location">
    <subcellularLocation>
        <location evidence="3">Membrane</location>
        <topology evidence="3">Single-pass type II membrane protein</topology>
    </subcellularLocation>
</comment>